<dbReference type="InterPro" id="IPR000305">
    <property type="entry name" value="GIY-YIG_endonuc"/>
</dbReference>
<dbReference type="PROSITE" id="PS50164">
    <property type="entry name" value="GIY_YIG"/>
    <property type="match status" value="1"/>
</dbReference>
<evidence type="ECO:0000256" key="1">
    <source>
        <dbReference type="ARBA" id="ARBA00022722"/>
    </source>
</evidence>
<evidence type="ECO:0000256" key="8">
    <source>
        <dbReference type="HAMAP-Rule" id="MF_03100"/>
    </source>
</evidence>
<dbReference type="Gene3D" id="3.30.40.10">
    <property type="entry name" value="Zinc/RING finger domain, C3HC4 (zinc finger)"/>
    <property type="match status" value="1"/>
</dbReference>
<dbReference type="AlphaFoldDB" id="A0AAX4PF09"/>
<feature type="region of interest" description="Disordered" evidence="10">
    <location>
        <begin position="185"/>
        <end position="204"/>
    </location>
</feature>
<dbReference type="Proteomes" id="UP001472866">
    <property type="component" value="Chromosome 10"/>
</dbReference>
<comment type="caution">
    <text evidence="8">Lacks conserved residue(s) required for the propagation of feature annotation.</text>
</comment>
<keyword evidence="9" id="KW-0479">Metal-binding</keyword>
<evidence type="ECO:0000256" key="2">
    <source>
        <dbReference type="ARBA" id="ARBA00022759"/>
    </source>
</evidence>
<reference evidence="13 14" key="1">
    <citation type="submission" date="2024-03" db="EMBL/GenBank/DDBJ databases">
        <title>Complete genome sequence of the green alga Chloropicon roscoffensis RCC1871.</title>
        <authorList>
            <person name="Lemieux C."/>
            <person name="Pombert J.-F."/>
            <person name="Otis C."/>
            <person name="Turmel M."/>
        </authorList>
    </citation>
    <scope>NUCLEOTIDE SEQUENCE [LARGE SCALE GENOMIC DNA]</scope>
    <source>
        <strain evidence="13 14">RCC1871</strain>
    </source>
</reference>
<evidence type="ECO:0000256" key="3">
    <source>
        <dbReference type="ARBA" id="ARBA00022763"/>
    </source>
</evidence>
<evidence type="ECO:0000313" key="13">
    <source>
        <dbReference type="EMBL" id="WZN64842.1"/>
    </source>
</evidence>
<feature type="domain" description="GIY-YIG" evidence="12">
    <location>
        <begin position="27"/>
        <end position="112"/>
    </location>
</feature>
<feature type="region of interest" description="Disordered" evidence="10">
    <location>
        <begin position="307"/>
        <end position="333"/>
    </location>
</feature>
<dbReference type="EMBL" id="CP151510">
    <property type="protein sequence ID" value="WZN64842.1"/>
    <property type="molecule type" value="Genomic_DNA"/>
</dbReference>
<dbReference type="PANTHER" id="PTHR20208">
    <property type="entry name" value="STRUCTURE-SPECIFIC ENDONUCLEASE SUBUNIT SLX1"/>
    <property type="match status" value="1"/>
</dbReference>
<evidence type="ECO:0000256" key="6">
    <source>
        <dbReference type="ARBA" id="ARBA00023204"/>
    </source>
</evidence>
<keyword evidence="9" id="KW-0862">Zinc</keyword>
<comment type="function">
    <text evidence="8">Catalytic subunit of a heterodimeric structure-specific endonuclease that resolves DNA secondary structures generated during DNA repair and recombination. Has endonuclease activity towards branched DNA substrates, introducing single-strand cuts in duplex DNA close to junctions with ss-DNA.</text>
</comment>
<sequence length="333" mass="36125">MARGARKRPGAGAKDAPHPAPLPGRGRFYACYLLVSLSEKRKGGKGRTYIGFTVNPKRRIRQHNGELAMGACSTRALRPWQMVLVVYGFSSKARALAFEWAWQHPRRSRSIKDKVLTMTRGSLVGVKGKARILRELLASETFAQEVPRLRVQLLDSKYAEVLPILADTNVSVSVAPLAEVPMEEYETASSRSDASELDEAGGFGEDEWDAVGEATSARREDPGPGICYLCYGGLIEGCAAMACRCQSTFHINCLERHLGEESGCPLCEYPLTLDEAAQLGREQLVGTKEGDGSILPLRRRLVERLAAGGGCPPSPESPAPRPTSPPPVIVLSP</sequence>
<name>A0AAX4PF09_9CHLO</name>
<feature type="compositionally biased region" description="Pro residues" evidence="10">
    <location>
        <begin position="312"/>
        <end position="333"/>
    </location>
</feature>
<dbReference type="PROSITE" id="PS50089">
    <property type="entry name" value="ZF_RING_2"/>
    <property type="match status" value="1"/>
</dbReference>
<protein>
    <recommendedName>
        <fullName evidence="8">Structure-specific endonuclease subunit SLX1 homolog</fullName>
        <ecNumber evidence="8">3.1.-.-</ecNumber>
    </recommendedName>
</protein>
<evidence type="ECO:0000256" key="5">
    <source>
        <dbReference type="ARBA" id="ARBA00023172"/>
    </source>
</evidence>
<gene>
    <name evidence="13" type="ORF">HKI87_10g63990</name>
</gene>
<keyword evidence="5 8" id="KW-0233">DNA recombination</keyword>
<dbReference type="InterPro" id="IPR050381">
    <property type="entry name" value="SLX1_endonuclease"/>
</dbReference>
<evidence type="ECO:0000256" key="4">
    <source>
        <dbReference type="ARBA" id="ARBA00022801"/>
    </source>
</evidence>
<dbReference type="HAMAP" id="MF_03100">
    <property type="entry name" value="Endonuc_su_Slx1"/>
    <property type="match status" value="1"/>
</dbReference>
<evidence type="ECO:0000256" key="10">
    <source>
        <dbReference type="SAM" id="MobiDB-lite"/>
    </source>
</evidence>
<dbReference type="EC" id="3.1.-.-" evidence="8"/>
<keyword evidence="14" id="KW-1185">Reference proteome</keyword>
<dbReference type="InterPro" id="IPR035901">
    <property type="entry name" value="GIY-YIG_endonuc_sf"/>
</dbReference>
<dbReference type="GO" id="GO:0006310">
    <property type="term" value="P:DNA recombination"/>
    <property type="evidence" value="ECO:0007669"/>
    <property type="project" value="UniProtKB-UniRule"/>
</dbReference>
<dbReference type="SUPFAM" id="SSF57850">
    <property type="entry name" value="RING/U-box"/>
    <property type="match status" value="1"/>
</dbReference>
<dbReference type="InterPro" id="IPR001841">
    <property type="entry name" value="Znf_RING"/>
</dbReference>
<keyword evidence="3 8" id="KW-0227">DNA damage</keyword>
<feature type="compositionally biased region" description="Acidic residues" evidence="10">
    <location>
        <begin position="195"/>
        <end position="204"/>
    </location>
</feature>
<comment type="cofactor">
    <cofactor evidence="8">
        <name>a divalent metal cation</name>
        <dbReference type="ChEBI" id="CHEBI:60240"/>
    </cofactor>
</comment>
<evidence type="ECO:0000313" key="14">
    <source>
        <dbReference type="Proteomes" id="UP001472866"/>
    </source>
</evidence>
<dbReference type="CDD" id="cd10455">
    <property type="entry name" value="GIY-YIG_SLX1"/>
    <property type="match status" value="1"/>
</dbReference>
<dbReference type="InterPro" id="IPR027520">
    <property type="entry name" value="Slx1"/>
</dbReference>
<comment type="subcellular location">
    <subcellularLocation>
        <location evidence="8">Nucleus</location>
    </subcellularLocation>
</comment>
<dbReference type="GO" id="GO:0008270">
    <property type="term" value="F:zinc ion binding"/>
    <property type="evidence" value="ECO:0007669"/>
    <property type="project" value="UniProtKB-KW"/>
</dbReference>
<dbReference type="InterPro" id="IPR013083">
    <property type="entry name" value="Znf_RING/FYVE/PHD"/>
</dbReference>
<dbReference type="GO" id="GO:0017108">
    <property type="term" value="F:5'-flap endonuclease activity"/>
    <property type="evidence" value="ECO:0007669"/>
    <property type="project" value="InterPro"/>
</dbReference>
<accession>A0AAX4PF09</accession>
<evidence type="ECO:0000256" key="9">
    <source>
        <dbReference type="PROSITE-ProRule" id="PRU00175"/>
    </source>
</evidence>
<organism evidence="13 14">
    <name type="scientific">Chloropicon roscoffensis</name>
    <dbReference type="NCBI Taxonomy" id="1461544"/>
    <lineage>
        <taxon>Eukaryota</taxon>
        <taxon>Viridiplantae</taxon>
        <taxon>Chlorophyta</taxon>
        <taxon>Chloropicophyceae</taxon>
        <taxon>Chloropicales</taxon>
        <taxon>Chloropicaceae</taxon>
        <taxon>Chloropicon</taxon>
    </lineage>
</organism>
<keyword evidence="9" id="KW-0863">Zinc-finger</keyword>
<dbReference type="GO" id="GO:0006281">
    <property type="term" value="P:DNA repair"/>
    <property type="evidence" value="ECO:0007669"/>
    <property type="project" value="UniProtKB-UniRule"/>
</dbReference>
<keyword evidence="2 8" id="KW-0255">Endonuclease</keyword>
<keyword evidence="7 8" id="KW-0539">Nucleus</keyword>
<keyword evidence="4 8" id="KW-0378">Hydrolase</keyword>
<evidence type="ECO:0000259" key="12">
    <source>
        <dbReference type="PROSITE" id="PS50164"/>
    </source>
</evidence>
<keyword evidence="6 8" id="KW-0234">DNA repair</keyword>
<comment type="subunit">
    <text evidence="8">Forms a heterodimer with a member of the SLX4 family.</text>
</comment>
<feature type="region of interest" description="Disordered" evidence="10">
    <location>
        <begin position="1"/>
        <end position="20"/>
    </location>
</feature>
<comment type="similarity">
    <text evidence="8">Belongs to the SLX1 family.</text>
</comment>
<keyword evidence="1 8" id="KW-0540">Nuclease</keyword>
<proteinExistence type="inferred from homology"/>
<evidence type="ECO:0000259" key="11">
    <source>
        <dbReference type="PROSITE" id="PS50089"/>
    </source>
</evidence>
<dbReference type="GO" id="GO:0033557">
    <property type="term" value="C:Slx1-Slx4 complex"/>
    <property type="evidence" value="ECO:0007669"/>
    <property type="project" value="UniProtKB-UniRule"/>
</dbReference>
<dbReference type="Pfam" id="PF01541">
    <property type="entry name" value="GIY-YIG"/>
    <property type="match status" value="1"/>
</dbReference>
<dbReference type="SUPFAM" id="SSF82771">
    <property type="entry name" value="GIY-YIG endonuclease"/>
    <property type="match status" value="1"/>
</dbReference>
<dbReference type="Gene3D" id="3.40.1440.10">
    <property type="entry name" value="GIY-YIG endonuclease"/>
    <property type="match status" value="1"/>
</dbReference>
<evidence type="ECO:0000256" key="7">
    <source>
        <dbReference type="ARBA" id="ARBA00023242"/>
    </source>
</evidence>
<feature type="domain" description="RING-type" evidence="11">
    <location>
        <begin position="227"/>
        <end position="268"/>
    </location>
</feature>